<comment type="subcellular location">
    <subcellularLocation>
        <location evidence="1">Cell membrane</location>
        <topology evidence="1">Multi-pass membrane protein</topology>
    </subcellularLocation>
</comment>
<reference evidence="15 16" key="1">
    <citation type="submission" date="2017-10" db="EMBL/GenBank/DDBJ databases">
        <title>The draft genome sequence of Lewinella nigricans NBRC 102662.</title>
        <authorList>
            <person name="Wang K."/>
        </authorList>
    </citation>
    <scope>NUCLEOTIDE SEQUENCE [LARGE SCALE GENOMIC DNA]</scope>
    <source>
        <strain evidence="15 16">NBRC 102662</strain>
    </source>
</reference>
<evidence type="ECO:0000256" key="3">
    <source>
        <dbReference type="ARBA" id="ARBA00022448"/>
    </source>
</evidence>
<dbReference type="SUPFAM" id="SSF55008">
    <property type="entry name" value="HMA, heavy metal-associated domain"/>
    <property type="match status" value="1"/>
</dbReference>
<comment type="caution">
    <text evidence="15">The sequence shown here is derived from an EMBL/GenBank/DDBJ whole genome shotgun (WGS) entry which is preliminary data.</text>
</comment>
<evidence type="ECO:0000256" key="11">
    <source>
        <dbReference type="ARBA" id="ARBA00023065"/>
    </source>
</evidence>
<keyword evidence="4" id="KW-1003">Cell membrane</keyword>
<evidence type="ECO:0000256" key="5">
    <source>
        <dbReference type="ARBA" id="ARBA00022553"/>
    </source>
</evidence>
<dbReference type="GO" id="GO:0055070">
    <property type="term" value="P:copper ion homeostasis"/>
    <property type="evidence" value="ECO:0007669"/>
    <property type="project" value="TreeGrafter"/>
</dbReference>
<dbReference type="PROSITE" id="PS50846">
    <property type="entry name" value="HMA_2"/>
    <property type="match status" value="1"/>
</dbReference>
<feature type="transmembrane region" description="Helical" evidence="13">
    <location>
        <begin position="240"/>
        <end position="259"/>
    </location>
</feature>
<feature type="domain" description="HMA" evidence="14">
    <location>
        <begin position="87"/>
        <end position="153"/>
    </location>
</feature>
<organism evidence="15 16">
    <name type="scientific">Flavilitoribacter nigricans (strain ATCC 23147 / DSM 23189 / NBRC 102662 / NCIMB 1420 / SS-2)</name>
    <name type="common">Lewinella nigricans</name>
    <dbReference type="NCBI Taxonomy" id="1122177"/>
    <lineage>
        <taxon>Bacteria</taxon>
        <taxon>Pseudomonadati</taxon>
        <taxon>Bacteroidota</taxon>
        <taxon>Saprospiria</taxon>
        <taxon>Saprospirales</taxon>
        <taxon>Lewinellaceae</taxon>
        <taxon>Flavilitoribacter</taxon>
    </lineage>
</organism>
<keyword evidence="10 13" id="KW-1133">Transmembrane helix</keyword>
<keyword evidence="11" id="KW-0406">Ion transport</keyword>
<dbReference type="PANTHER" id="PTHR43520">
    <property type="entry name" value="ATP7, ISOFORM B"/>
    <property type="match status" value="1"/>
</dbReference>
<evidence type="ECO:0000313" key="16">
    <source>
        <dbReference type="Proteomes" id="UP000223913"/>
    </source>
</evidence>
<keyword evidence="8" id="KW-0460">Magnesium</keyword>
<dbReference type="InterPro" id="IPR036412">
    <property type="entry name" value="HAD-like_sf"/>
</dbReference>
<dbReference type="Pfam" id="PF12156">
    <property type="entry name" value="ATPase-cat_bd"/>
    <property type="match status" value="1"/>
</dbReference>
<feature type="transmembrane region" description="Helical" evidence="13">
    <location>
        <begin position="171"/>
        <end position="190"/>
    </location>
</feature>
<dbReference type="PANTHER" id="PTHR43520:SF5">
    <property type="entry name" value="CATION-TRANSPORTING P-TYPE ATPASE-RELATED"/>
    <property type="match status" value="1"/>
</dbReference>
<dbReference type="SUPFAM" id="SSF81653">
    <property type="entry name" value="Calcium ATPase, transduction domain A"/>
    <property type="match status" value="1"/>
</dbReference>
<feature type="transmembrane region" description="Helical" evidence="13">
    <location>
        <begin position="419"/>
        <end position="436"/>
    </location>
</feature>
<keyword evidence="5" id="KW-0597">Phosphoprotein</keyword>
<keyword evidence="3" id="KW-0813">Transport</keyword>
<feature type="transmembrane region" description="Helical" evidence="13">
    <location>
        <begin position="210"/>
        <end position="228"/>
    </location>
</feature>
<evidence type="ECO:0000259" key="14">
    <source>
        <dbReference type="PROSITE" id="PS50846"/>
    </source>
</evidence>
<evidence type="ECO:0000256" key="10">
    <source>
        <dbReference type="ARBA" id="ARBA00022989"/>
    </source>
</evidence>
<evidence type="ECO:0000256" key="8">
    <source>
        <dbReference type="ARBA" id="ARBA00022842"/>
    </source>
</evidence>
<dbReference type="GO" id="GO:0005886">
    <property type="term" value="C:plasma membrane"/>
    <property type="evidence" value="ECO:0007669"/>
    <property type="project" value="UniProtKB-SubCell"/>
</dbReference>
<evidence type="ECO:0000256" key="6">
    <source>
        <dbReference type="ARBA" id="ARBA00022692"/>
    </source>
</evidence>
<comment type="similarity">
    <text evidence="2">Belongs to the cation transport ATPase (P-type) (TC 3.A.3) family. Type IB subfamily.</text>
</comment>
<feature type="transmembrane region" description="Helical" evidence="13">
    <location>
        <begin position="735"/>
        <end position="756"/>
    </location>
</feature>
<keyword evidence="7" id="KW-0479">Metal-binding</keyword>
<proteinExistence type="inferred from homology"/>
<evidence type="ECO:0000256" key="2">
    <source>
        <dbReference type="ARBA" id="ARBA00006024"/>
    </source>
</evidence>
<dbReference type="PROSITE" id="PS00154">
    <property type="entry name" value="ATPASE_E1_E2"/>
    <property type="match status" value="1"/>
</dbReference>
<gene>
    <name evidence="15" type="ORF">CRP01_25215</name>
</gene>
<dbReference type="CDD" id="cd00371">
    <property type="entry name" value="HMA"/>
    <property type="match status" value="1"/>
</dbReference>
<dbReference type="GO" id="GO:0016887">
    <property type="term" value="F:ATP hydrolysis activity"/>
    <property type="evidence" value="ECO:0007669"/>
    <property type="project" value="InterPro"/>
</dbReference>
<dbReference type="AlphaFoldDB" id="A0A2D0N633"/>
<dbReference type="InterPro" id="IPR023214">
    <property type="entry name" value="HAD_sf"/>
</dbReference>
<evidence type="ECO:0000256" key="9">
    <source>
        <dbReference type="ARBA" id="ARBA00022967"/>
    </source>
</evidence>
<dbReference type="InterPro" id="IPR023299">
    <property type="entry name" value="ATPase_P-typ_cyto_dom_N"/>
</dbReference>
<dbReference type="Pfam" id="PF00403">
    <property type="entry name" value="HMA"/>
    <property type="match status" value="1"/>
</dbReference>
<sequence length="798" mass="89429">MLETDLQCYHCGEPCTDHDHTVEDKHFCCQGCQMVYELLSENNLESFYAQRERSSARQEGWTADRYAALEQMEIAEQLLDFREGSLCKITLNLPQIHCTACIWLLEKLYKLHPGIHNSQVNFLRKEAYITFDIELISLRKLAELLASIGYAPDFNLSDLGRRDQPKKDWTLIYQLGVAGFAFGNSMLLSFPEYLGLDHLSESYFRSSFGYINLGLALPVVLYSARDYLRAARANLRSGTLTIDIPITLGILTLFIRSAWEIFQQSGAGYLDSLTGLVFFLLIGKWFQQKTYHQLSFERDYQAYFPIAVRLLQGGTKAVKELEVGDHILISNGELLPADGRLIRGSANMDYSFVSGEAIPVRKQIGDQLYAGGRQTGEQIEIQINRPIAQSYLTRLWDQETFRKDKEKQHVLTTNKMGRYFTLTILSIALLSLLYWLPQDAGMAINVFTAVLIIACPCAIALSVPFTLGSALRILGSSGLFLKNTNVIERLQEISCIVFDKTGTLTESQQNLGVEYRGAPLDASQRKQLALLCQQSTHPLSRAIAAWAGPVRETAPIENFEEITGKGISGCIKQHQFQLGSADFLAVEPLLARTGQVFLRIDKAYVGAFTIHNLYRASFPDLIDRLASRYELHLLSGDNDRESRFLSTYFPKDHLHFKQSPEDKLAFIQSLQQQGKKVMMIGDGLNDAGALQQSEVGLVIAENTNNFTPASDAILDAERFADIPDFLEYSRGSNRLVIYAYVLAIIYNIIGLSFAVQGLLSPVIAAILMPMSSITIVTFGVVSSRLLAQRRGLKIKTQT</sequence>
<dbReference type="OrthoDB" id="1521937at2"/>
<dbReference type="InterPro" id="IPR059000">
    <property type="entry name" value="ATPase_P-type_domA"/>
</dbReference>
<dbReference type="SUPFAM" id="SSF56784">
    <property type="entry name" value="HAD-like"/>
    <property type="match status" value="1"/>
</dbReference>
<evidence type="ECO:0000256" key="7">
    <source>
        <dbReference type="ARBA" id="ARBA00022723"/>
    </source>
</evidence>
<keyword evidence="9" id="KW-1278">Translocase</keyword>
<feature type="transmembrane region" description="Helical" evidence="13">
    <location>
        <begin position="762"/>
        <end position="787"/>
    </location>
</feature>
<dbReference type="Gene3D" id="3.40.1110.10">
    <property type="entry name" value="Calcium-transporting ATPase, cytoplasmic domain N"/>
    <property type="match status" value="1"/>
</dbReference>
<evidence type="ECO:0000256" key="12">
    <source>
        <dbReference type="ARBA" id="ARBA00023136"/>
    </source>
</evidence>
<dbReference type="Gene3D" id="3.40.50.1000">
    <property type="entry name" value="HAD superfamily/HAD-like"/>
    <property type="match status" value="1"/>
</dbReference>
<keyword evidence="12 13" id="KW-0472">Membrane</keyword>
<feature type="transmembrane region" description="Helical" evidence="13">
    <location>
        <begin position="442"/>
        <end position="467"/>
    </location>
</feature>
<accession>A0A2D0N633</accession>
<dbReference type="Proteomes" id="UP000223913">
    <property type="component" value="Unassembled WGS sequence"/>
</dbReference>
<dbReference type="Pfam" id="PF00122">
    <property type="entry name" value="E1-E2_ATPase"/>
    <property type="match status" value="1"/>
</dbReference>
<evidence type="ECO:0000313" key="15">
    <source>
        <dbReference type="EMBL" id="PHN03846.1"/>
    </source>
</evidence>
<dbReference type="Pfam" id="PF00702">
    <property type="entry name" value="Hydrolase"/>
    <property type="match status" value="1"/>
</dbReference>
<dbReference type="InterPro" id="IPR021993">
    <property type="entry name" value="ATPase-cat-bd"/>
</dbReference>
<dbReference type="PRINTS" id="PR00119">
    <property type="entry name" value="CATATPASE"/>
</dbReference>
<name>A0A2D0N633_FLAN2</name>
<dbReference type="InterPro" id="IPR006121">
    <property type="entry name" value="HMA_dom"/>
</dbReference>
<keyword evidence="6 13" id="KW-0812">Transmembrane</keyword>
<dbReference type="EMBL" id="PDUD01000029">
    <property type="protein sequence ID" value="PHN03846.1"/>
    <property type="molecule type" value="Genomic_DNA"/>
</dbReference>
<keyword evidence="16" id="KW-1185">Reference proteome</keyword>
<dbReference type="Gene3D" id="3.30.70.100">
    <property type="match status" value="1"/>
</dbReference>
<protein>
    <submittedName>
        <fullName evidence="15">ATPase P</fullName>
    </submittedName>
</protein>
<dbReference type="InterPro" id="IPR008250">
    <property type="entry name" value="ATPase_P-typ_transduc_dom_A_sf"/>
</dbReference>
<dbReference type="Gene3D" id="2.70.150.10">
    <property type="entry name" value="Calcium-transporting ATPase, cytoplasmic transduction domain A"/>
    <property type="match status" value="1"/>
</dbReference>
<dbReference type="NCBIfam" id="TIGR01494">
    <property type="entry name" value="ATPase_P-type"/>
    <property type="match status" value="1"/>
</dbReference>
<dbReference type="GO" id="GO:0005507">
    <property type="term" value="F:copper ion binding"/>
    <property type="evidence" value="ECO:0007669"/>
    <property type="project" value="TreeGrafter"/>
</dbReference>
<evidence type="ECO:0000256" key="4">
    <source>
        <dbReference type="ARBA" id="ARBA00022475"/>
    </source>
</evidence>
<dbReference type="InterPro" id="IPR001757">
    <property type="entry name" value="P_typ_ATPase"/>
</dbReference>
<evidence type="ECO:0000256" key="1">
    <source>
        <dbReference type="ARBA" id="ARBA00004651"/>
    </source>
</evidence>
<feature type="transmembrane region" description="Helical" evidence="13">
    <location>
        <begin position="265"/>
        <end position="286"/>
    </location>
</feature>
<dbReference type="InterPro" id="IPR036163">
    <property type="entry name" value="HMA_dom_sf"/>
</dbReference>
<dbReference type="InterPro" id="IPR018303">
    <property type="entry name" value="ATPase_P-typ_P_site"/>
</dbReference>
<evidence type="ECO:0000256" key="13">
    <source>
        <dbReference type="SAM" id="Phobius"/>
    </source>
</evidence>
<dbReference type="GO" id="GO:0005524">
    <property type="term" value="F:ATP binding"/>
    <property type="evidence" value="ECO:0007669"/>
    <property type="project" value="InterPro"/>
</dbReference>
<dbReference type="GO" id="GO:0043682">
    <property type="term" value="F:P-type divalent copper transporter activity"/>
    <property type="evidence" value="ECO:0007669"/>
    <property type="project" value="TreeGrafter"/>
</dbReference>